<dbReference type="SMART" id="SM00421">
    <property type="entry name" value="HTH_LUXR"/>
    <property type="match status" value="1"/>
</dbReference>
<name>A0A8J7Z2B9_9CYAN</name>
<evidence type="ECO:0000313" key="3">
    <source>
        <dbReference type="Proteomes" id="UP000646053"/>
    </source>
</evidence>
<dbReference type="AlphaFoldDB" id="A0A8J7Z2B9"/>
<dbReference type="EMBL" id="WVIE01000015">
    <property type="protein sequence ID" value="NDJ18384.1"/>
    <property type="molecule type" value="Genomic_DNA"/>
</dbReference>
<evidence type="ECO:0000259" key="1">
    <source>
        <dbReference type="SMART" id="SM00421"/>
    </source>
</evidence>
<dbReference type="InterPro" id="IPR000792">
    <property type="entry name" value="Tscrpt_reg_LuxR_C"/>
</dbReference>
<organism evidence="2 3">
    <name type="scientific">Myxacorys almedinensis A</name>
    <dbReference type="NCBI Taxonomy" id="2690445"/>
    <lineage>
        <taxon>Bacteria</taxon>
        <taxon>Bacillati</taxon>
        <taxon>Cyanobacteriota</taxon>
        <taxon>Cyanophyceae</taxon>
        <taxon>Leptolyngbyales</taxon>
        <taxon>Leptolyngbyaceae</taxon>
        <taxon>Myxacorys</taxon>
        <taxon>Myxacorys almedinensis</taxon>
    </lineage>
</organism>
<reference evidence="2" key="1">
    <citation type="submission" date="2019-12" db="EMBL/GenBank/DDBJ databases">
        <title>High-Quality draft genome sequences of three cyanobacteria isolated from the limestone walls of the Old Cathedral of Coimbra.</title>
        <authorList>
            <person name="Tiago I."/>
            <person name="Soares F."/>
            <person name="Portugal A."/>
        </authorList>
    </citation>
    <scope>NUCLEOTIDE SEQUENCE</scope>
    <source>
        <strain evidence="2">A</strain>
    </source>
</reference>
<dbReference type="Gene3D" id="1.10.10.10">
    <property type="entry name" value="Winged helix-like DNA-binding domain superfamily/Winged helix DNA-binding domain"/>
    <property type="match status" value="1"/>
</dbReference>
<dbReference type="InterPro" id="IPR016032">
    <property type="entry name" value="Sig_transdc_resp-reg_C-effctor"/>
</dbReference>
<dbReference type="PRINTS" id="PR00038">
    <property type="entry name" value="HTHLUXR"/>
</dbReference>
<keyword evidence="3" id="KW-1185">Reference proteome</keyword>
<protein>
    <submittedName>
        <fullName evidence="2">Helix-turn-helix transcriptional regulator</fullName>
    </submittedName>
</protein>
<dbReference type="Proteomes" id="UP000646053">
    <property type="component" value="Unassembled WGS sequence"/>
</dbReference>
<sequence length="183" mass="21077">MNLNFSQIANRFLLSVLEGLVDGIMMLNADGELMYTNSRATEICRKLNAESSLVPAEVWRSCEALIDSRELYGDRPLVIESEFTTIDGQTYRTRAQWLTLDGLDQPCLLVRLEDQQQSLQSLAFSEARLFGLTPREAEVWLLRRCNLSRKEIADRLYITIDTVKKHLGNIQMKRQATQEEWCC</sequence>
<evidence type="ECO:0000313" key="2">
    <source>
        <dbReference type="EMBL" id="NDJ18384.1"/>
    </source>
</evidence>
<comment type="caution">
    <text evidence="2">The sequence shown here is derived from an EMBL/GenBank/DDBJ whole genome shotgun (WGS) entry which is preliminary data.</text>
</comment>
<proteinExistence type="predicted"/>
<dbReference type="Pfam" id="PF00196">
    <property type="entry name" value="GerE"/>
    <property type="match status" value="1"/>
</dbReference>
<feature type="domain" description="HTH luxR-type" evidence="1">
    <location>
        <begin position="129"/>
        <end position="176"/>
    </location>
</feature>
<dbReference type="SUPFAM" id="SSF46894">
    <property type="entry name" value="C-terminal effector domain of the bipartite response regulators"/>
    <property type="match status" value="1"/>
</dbReference>
<dbReference type="InterPro" id="IPR036388">
    <property type="entry name" value="WH-like_DNA-bd_sf"/>
</dbReference>
<gene>
    <name evidence="2" type="ORF">GS601_13960</name>
</gene>
<accession>A0A8J7Z2B9</accession>
<dbReference type="GO" id="GO:0003677">
    <property type="term" value="F:DNA binding"/>
    <property type="evidence" value="ECO:0007669"/>
    <property type="project" value="InterPro"/>
</dbReference>
<dbReference type="GO" id="GO:0006355">
    <property type="term" value="P:regulation of DNA-templated transcription"/>
    <property type="evidence" value="ECO:0007669"/>
    <property type="project" value="InterPro"/>
</dbReference>